<accession>A0ACC2AQS5</accession>
<proteinExistence type="predicted"/>
<name>A0ACC2AQS5_DIPCM</name>
<keyword evidence="2" id="KW-1185">Reference proteome</keyword>
<organism evidence="1 2">
    <name type="scientific">Diphasiastrum complanatum</name>
    <name type="common">Issler's clubmoss</name>
    <name type="synonym">Lycopodium complanatum</name>
    <dbReference type="NCBI Taxonomy" id="34168"/>
    <lineage>
        <taxon>Eukaryota</taxon>
        <taxon>Viridiplantae</taxon>
        <taxon>Streptophyta</taxon>
        <taxon>Embryophyta</taxon>
        <taxon>Tracheophyta</taxon>
        <taxon>Lycopodiopsida</taxon>
        <taxon>Lycopodiales</taxon>
        <taxon>Lycopodiaceae</taxon>
        <taxon>Lycopodioideae</taxon>
        <taxon>Diphasiastrum</taxon>
    </lineage>
</organism>
<gene>
    <name evidence="1" type="ORF">O6H91_20G056100</name>
</gene>
<dbReference type="EMBL" id="CM055111">
    <property type="protein sequence ID" value="KAJ7519800.1"/>
    <property type="molecule type" value="Genomic_DNA"/>
</dbReference>
<protein>
    <submittedName>
        <fullName evidence="1">Uncharacterized protein</fullName>
    </submittedName>
</protein>
<comment type="caution">
    <text evidence="1">The sequence shown here is derived from an EMBL/GenBank/DDBJ whole genome shotgun (WGS) entry which is preliminary data.</text>
</comment>
<evidence type="ECO:0000313" key="2">
    <source>
        <dbReference type="Proteomes" id="UP001162992"/>
    </source>
</evidence>
<sequence length="603" mass="65826">MVIWSPGSESSSVGTKPLDSAAHAQSSSNSNTKENALRSSWIQRLRPISGTNVAGFREKKSASTSSGVPSLLKAGEQQPRQWLDEYAWSNIKSGVDSGKKKMVEQEADDDSAIRHGCGSVEVGETSSCSASKALCMQNYARSQQDECMKESLQHPENVESSYSRPEYLQQRLYAGTASPLVRCPSQSDCNSAEQSGLRWAGYSAQFGAYNQGSAKPALCSPKYDHLPPETRISVGPSGNLKKISCVHGKPGIESNIVQFPQLGSNSFSKFPSGLEGTLCPSHELNEAAKDSRRFGQNCSSSSQLPMQGKADMTKDLPLANDCRPSQSDLFFKKGLNSKNVLSSGVGEYEGNLFGNCTTKPPEHGSKMRQADKKAPVEAEAKRSSVFSSGSIEMNQRHNSGVGRAGYHINEDGHRRISPDPVNLEGYVMNGLSMGMKERKAGFAKPQAFVEQLLGADRLMVEQGRDQAYVLTPIFAETHPFFQSEKKKSITTMLHKERPESVSVSTRNFKKSGQHSASAVPNHKSKESGQQQGLDFHLTPFTHSQRPLTQVTTDSVTASLPTEFVGDLYRGTCSLDPEQHFENSFPYKDELRAQSSSSPTREVK</sequence>
<reference evidence="2" key="1">
    <citation type="journal article" date="2024" name="Proc. Natl. Acad. Sci. U.S.A.">
        <title>Extraordinary preservation of gene collinearity over three hundred million years revealed in homosporous lycophytes.</title>
        <authorList>
            <person name="Li C."/>
            <person name="Wickell D."/>
            <person name="Kuo L.Y."/>
            <person name="Chen X."/>
            <person name="Nie B."/>
            <person name="Liao X."/>
            <person name="Peng D."/>
            <person name="Ji J."/>
            <person name="Jenkins J."/>
            <person name="Williams M."/>
            <person name="Shu S."/>
            <person name="Plott C."/>
            <person name="Barry K."/>
            <person name="Rajasekar S."/>
            <person name="Grimwood J."/>
            <person name="Han X."/>
            <person name="Sun S."/>
            <person name="Hou Z."/>
            <person name="He W."/>
            <person name="Dai G."/>
            <person name="Sun C."/>
            <person name="Schmutz J."/>
            <person name="Leebens-Mack J.H."/>
            <person name="Li F.W."/>
            <person name="Wang L."/>
        </authorList>
    </citation>
    <scope>NUCLEOTIDE SEQUENCE [LARGE SCALE GENOMIC DNA]</scope>
    <source>
        <strain evidence="2">cv. PW_Plant_1</strain>
    </source>
</reference>
<evidence type="ECO:0000313" key="1">
    <source>
        <dbReference type="EMBL" id="KAJ7519800.1"/>
    </source>
</evidence>
<dbReference type="Proteomes" id="UP001162992">
    <property type="component" value="Chromosome 20"/>
</dbReference>